<dbReference type="PANTHER" id="PTHR42877">
    <property type="entry name" value="L-ORNITHINE N(5)-MONOOXYGENASE-RELATED"/>
    <property type="match status" value="1"/>
</dbReference>
<reference evidence="5" key="1">
    <citation type="submission" date="2020-10" db="EMBL/GenBank/DDBJ databases">
        <title>Genome Sequence of Monilinia vaccinii-corymbosi Sheds Light on Mummy Berry Disease Infection of Blueberry and Mating Type.</title>
        <authorList>
            <person name="Yow A.G."/>
            <person name="Zhang Y."/>
            <person name="Bansal K."/>
            <person name="Eacker S.M."/>
            <person name="Sullivan S."/>
            <person name="Liachko I."/>
            <person name="Cubeta M.A."/>
            <person name="Rollins J.A."/>
            <person name="Ashrafi H."/>
        </authorList>
    </citation>
    <scope>NUCLEOTIDE SEQUENCE</scope>
    <source>
        <strain evidence="5">RL-1</strain>
    </source>
</reference>
<evidence type="ECO:0000256" key="3">
    <source>
        <dbReference type="ARBA" id="ARBA00022827"/>
    </source>
</evidence>
<accession>A0A8A3P5J8</accession>
<protein>
    <recommendedName>
        <fullName evidence="7">L-ornithine N(5)-oxygenase</fullName>
    </recommendedName>
</protein>
<dbReference type="Proteomes" id="UP000672032">
    <property type="component" value="Chromosome 1"/>
</dbReference>
<gene>
    <name evidence="5" type="ORF">DSL72_004914</name>
</gene>
<evidence type="ECO:0000256" key="4">
    <source>
        <dbReference type="ARBA" id="ARBA00023002"/>
    </source>
</evidence>
<dbReference type="SUPFAM" id="SSF51905">
    <property type="entry name" value="FAD/NAD(P)-binding domain"/>
    <property type="match status" value="3"/>
</dbReference>
<dbReference type="GO" id="GO:0050660">
    <property type="term" value="F:flavin adenine dinucleotide binding"/>
    <property type="evidence" value="ECO:0007669"/>
    <property type="project" value="InterPro"/>
</dbReference>
<proteinExistence type="inferred from homology"/>
<dbReference type="Gene3D" id="3.50.50.60">
    <property type="entry name" value="FAD/NAD(P)-binding domain"/>
    <property type="match status" value="3"/>
</dbReference>
<dbReference type="GO" id="GO:0050661">
    <property type="term" value="F:NADP binding"/>
    <property type="evidence" value="ECO:0007669"/>
    <property type="project" value="InterPro"/>
</dbReference>
<organism evidence="5 6">
    <name type="scientific">Monilinia vaccinii-corymbosi</name>
    <dbReference type="NCBI Taxonomy" id="61207"/>
    <lineage>
        <taxon>Eukaryota</taxon>
        <taxon>Fungi</taxon>
        <taxon>Dikarya</taxon>
        <taxon>Ascomycota</taxon>
        <taxon>Pezizomycotina</taxon>
        <taxon>Leotiomycetes</taxon>
        <taxon>Helotiales</taxon>
        <taxon>Sclerotiniaceae</taxon>
        <taxon>Monilinia</taxon>
    </lineage>
</organism>
<evidence type="ECO:0008006" key="7">
    <source>
        <dbReference type="Google" id="ProtNLM"/>
    </source>
</evidence>
<evidence type="ECO:0000256" key="2">
    <source>
        <dbReference type="ARBA" id="ARBA00022630"/>
    </source>
</evidence>
<evidence type="ECO:0000256" key="1">
    <source>
        <dbReference type="ARBA" id="ARBA00010139"/>
    </source>
</evidence>
<sequence>MSFYGNVARKHHDGHGEYTYYPIAIIGAGESGIAMGCRLKEVLAFDQFRIFERQSGIGGTWWINRYPGVGCDVPSIFYSFSFCPKYDWKSFYSGGPEILQYFQAVCEKYEIVDKIQINTDAKEARWLESEQVWEVTLQHLMIGAGDLSEHDRALKIKEQGHSAVYTYEEKIRCKILISAVGGLVQPKLWPEGVPGKDNFRGEIFHSARWRHDVDLKDKNVVVIGTGCSAAQLVPKLIPEYGAKSVTQLMQSPPWATPKVIPPFGNRIWDKWSPALNTYVPGFNRLMRYSLGAYLGYNFRLYRSGSFAEKERKKVEAACLAYMKSKAPEKYHEILTPNYGIGCKRTVWDENWYSSLNDPKINLTTLPLRNVGENTVTLGPGRHYPPEENVASSAPTNQVTIPADVIVLANGFQTTKWFHPLNVYGEKGQTLQDVFEQRGGPQMYMGTAMDGFPNFFTLVGPNCFTGHTSVIFTTESMVIQALSFIKPLISGDATKIEVKKEAEMKWTAQVQSSLKKMVWADSRTKNWYLREDGWNSNTYPYTQLHFLYHCSFPTWKDWNIAYTRQGLFKRWTKRTSFLFFLTVAFINFYGKRMHDGRLGIDGFLQKWFKKGLLATASVLTKAESKL</sequence>
<dbReference type="AlphaFoldDB" id="A0A8A3P5J8"/>
<keyword evidence="2" id="KW-0285">Flavoprotein</keyword>
<dbReference type="InterPro" id="IPR051209">
    <property type="entry name" value="FAD-bind_Monooxygenase_sf"/>
</dbReference>
<evidence type="ECO:0000313" key="5">
    <source>
        <dbReference type="EMBL" id="QSZ30391.1"/>
    </source>
</evidence>
<keyword evidence="3" id="KW-0274">FAD</keyword>
<evidence type="ECO:0000313" key="6">
    <source>
        <dbReference type="Proteomes" id="UP000672032"/>
    </source>
</evidence>
<dbReference type="Pfam" id="PF00743">
    <property type="entry name" value="FMO-like"/>
    <property type="match status" value="1"/>
</dbReference>
<dbReference type="Pfam" id="PF13450">
    <property type="entry name" value="NAD_binding_8"/>
    <property type="match status" value="1"/>
</dbReference>
<keyword evidence="6" id="KW-1185">Reference proteome</keyword>
<keyword evidence="4" id="KW-0560">Oxidoreductase</keyword>
<comment type="similarity">
    <text evidence="1">Belongs to the FAD-binding monooxygenase family.</text>
</comment>
<dbReference type="OrthoDB" id="3971593at2759"/>
<name>A0A8A3P5J8_9HELO</name>
<dbReference type="InterPro" id="IPR020946">
    <property type="entry name" value="Flavin_mOase-like"/>
</dbReference>
<dbReference type="GO" id="GO:0004499">
    <property type="term" value="F:N,N-dimethylaniline monooxygenase activity"/>
    <property type="evidence" value="ECO:0007669"/>
    <property type="project" value="InterPro"/>
</dbReference>
<dbReference type="InterPro" id="IPR036188">
    <property type="entry name" value="FAD/NAD-bd_sf"/>
</dbReference>
<dbReference type="PANTHER" id="PTHR42877:SF10">
    <property type="entry name" value="L-ORNITHINE N(5)-OXYGENASE"/>
    <property type="match status" value="1"/>
</dbReference>
<dbReference type="EMBL" id="CP063405">
    <property type="protein sequence ID" value="QSZ30391.1"/>
    <property type="molecule type" value="Genomic_DNA"/>
</dbReference>